<comment type="caution">
    <text evidence="7">The sequence shown here is derived from an EMBL/GenBank/DDBJ whole genome shotgun (WGS) entry which is preliminary data.</text>
</comment>
<organism evidence="7 8">
    <name type="scientific">Metschnikowia pulcherrima</name>
    <dbReference type="NCBI Taxonomy" id="27326"/>
    <lineage>
        <taxon>Eukaryota</taxon>
        <taxon>Fungi</taxon>
        <taxon>Dikarya</taxon>
        <taxon>Ascomycota</taxon>
        <taxon>Saccharomycotina</taxon>
        <taxon>Pichiomycetes</taxon>
        <taxon>Metschnikowiaceae</taxon>
        <taxon>Metschnikowia</taxon>
    </lineage>
</organism>
<feature type="compositionally biased region" description="Acidic residues" evidence="5">
    <location>
        <begin position="428"/>
        <end position="437"/>
    </location>
</feature>
<accession>A0A8H7LDJ2</accession>
<keyword evidence="8" id="KW-1185">Reference proteome</keyword>
<feature type="compositionally biased region" description="Acidic residues" evidence="5">
    <location>
        <begin position="668"/>
        <end position="678"/>
    </location>
</feature>
<evidence type="ECO:0000256" key="5">
    <source>
        <dbReference type="SAM" id="MobiDB-lite"/>
    </source>
</evidence>
<feature type="region of interest" description="Disordered" evidence="5">
    <location>
        <begin position="947"/>
        <end position="968"/>
    </location>
</feature>
<proteinExistence type="predicted"/>
<reference evidence="7" key="1">
    <citation type="submission" date="2020-10" db="EMBL/GenBank/DDBJ databases">
        <title>The Whole-Genome Sequence of Metschnikowia persimmonesis, a Novel Endophytic Yeast Species Isolated from Medicinal Plant Diospyros kaki Thumb.</title>
        <authorList>
            <person name="Rahmat E."/>
            <person name="Kang Y."/>
        </authorList>
    </citation>
    <scope>NUCLEOTIDE SEQUENCE</scope>
    <source>
        <strain evidence="7">KIOM G15050</strain>
    </source>
</reference>
<dbReference type="AlphaFoldDB" id="A0A8H7LDJ2"/>
<feature type="compositionally biased region" description="Polar residues" evidence="5">
    <location>
        <begin position="1059"/>
        <end position="1068"/>
    </location>
</feature>
<sequence length="1068" mass="121156">MLFDTSVLERVKKRLQGDKPHESASDTQIIPDFSKSILFGHIENEAELSEKSAEAEKLADLSAIRLPQLALDESDFYKSTQVIEYANQTNETNLGSTQVIPRLTEQDVDATGGGSTQVSTQVLSRKPDQSEILAAELTHVSMTDEENELNEEAETTIDSSVQKTVTTKAELSKIEKDMSAQKRHRDIQPMFKKKAINPVQQLLDAFNSDSEHEIHVNSEQAAPLSPITSPVQEIGQKAENPLSSDSEFEVDSVLDLFSNVPKKVQQIKKLSPIEEYAEKLKKQLNSSPTNPKHDMIALDDSDGEKDFESSEESDIPVLTKEQAFMLRQKFSRKHLLKAGTNNAKFPKHSSLQTKTSLFNDLRRANAKQLLELKQNNPDSELIEEIEKEEEEMGNLLEREMERVRRIRKREKLLEKAQKALTDDKSDQDYDDAQEVSDVDFGSDVPDSDIGSVGSEEEDGESDVDSDEATQRERRAIRARRVVLSDGDDDEEGDLIKAEHQRKKSAEERTDDSYMFGGPSKENGDEDSEDPVMQIHSDMTRPDSPVGSAIDQEIDDSRNDLHKLFANLPPPTATQETSIVEPVRISRPEPASFLESMSTQKSDESTFLATQVDGPLLNGTSTQDDGIPSTQVDAYSDDEDIHAALGDGRRRIREKTQQALAGGEIDARESDDEQEENEDELKQKLALYEARIRKKELKARRLRKEMERSGMKGIVEGEAEESDDEWKGIGGMDREESDQANSEDEKMIDNNFNIDLNDEEVRKKFMEQYQIKDRRDLEKLMDDIKNHRLTKRSRTNRFDIELSDEEDEILMAYRRQKLEEQKQRLLENQKMMQSTKSEKSKAFFECIQEEPNIIVLDESEYSEDEAEKTAEDSSTEESPLHNANDEPKTKKNKVLEESFVQKQLSFLSKTEEDEYITIQKVSDAQHGVDSDGEDVSALKKRCLSNLYSRPGSSESLEQRKRPQEEILTDEDEDDFTRVFKKPSMVSSFRTFRDKNAAQVSTGSFSGVTVNKHYKVASASKASITYMSKPNKSKQTISVSFKSSKTKEIEERVDRAKMESRSLSSRDNFA</sequence>
<feature type="region of interest" description="Disordered" evidence="5">
    <location>
        <begin position="1033"/>
        <end position="1068"/>
    </location>
</feature>
<feature type="domain" description="DNA replication checkpoint mediator MRC1" evidence="6">
    <location>
        <begin position="707"/>
        <end position="844"/>
    </location>
</feature>
<feature type="compositionally biased region" description="Basic and acidic residues" evidence="5">
    <location>
        <begin position="1043"/>
        <end position="1058"/>
    </location>
</feature>
<feature type="compositionally biased region" description="Acidic residues" evidence="5">
    <location>
        <begin position="454"/>
        <end position="467"/>
    </location>
</feature>
<feature type="compositionally biased region" description="Basic and acidic residues" evidence="5">
    <location>
        <begin position="493"/>
        <end position="511"/>
    </location>
</feature>
<feature type="compositionally biased region" description="Basic and acidic residues" evidence="5">
    <location>
        <begin position="882"/>
        <end position="893"/>
    </location>
</feature>
<feature type="compositionally biased region" description="Acidic residues" evidence="5">
    <location>
        <begin position="856"/>
        <end position="865"/>
    </location>
</feature>
<dbReference type="GO" id="GO:0007095">
    <property type="term" value="P:mitotic G2 DNA damage checkpoint signaling"/>
    <property type="evidence" value="ECO:0007669"/>
    <property type="project" value="TreeGrafter"/>
</dbReference>
<feature type="coiled-coil region" evidence="4">
    <location>
        <begin position="378"/>
        <end position="416"/>
    </location>
</feature>
<dbReference type="OrthoDB" id="2130597at2759"/>
<evidence type="ECO:0000313" key="7">
    <source>
        <dbReference type="EMBL" id="KAF8004514.1"/>
    </source>
</evidence>
<dbReference type="PANTHER" id="PTHR14396:SF10">
    <property type="entry name" value="CLASPIN"/>
    <property type="match status" value="1"/>
</dbReference>
<feature type="region of interest" description="Disordered" evidence="5">
    <location>
        <begin position="612"/>
        <end position="682"/>
    </location>
</feature>
<feature type="region of interest" description="Disordered" evidence="5">
    <location>
        <begin position="710"/>
        <end position="751"/>
    </location>
</feature>
<evidence type="ECO:0000256" key="1">
    <source>
        <dbReference type="ARBA" id="ARBA00004123"/>
    </source>
</evidence>
<dbReference type="PANTHER" id="PTHR14396">
    <property type="entry name" value="CLASPIN"/>
    <property type="match status" value="1"/>
</dbReference>
<dbReference type="GO" id="GO:0033314">
    <property type="term" value="P:mitotic DNA replication checkpoint signaling"/>
    <property type="evidence" value="ECO:0007669"/>
    <property type="project" value="TreeGrafter"/>
</dbReference>
<dbReference type="GO" id="GO:0005634">
    <property type="term" value="C:nucleus"/>
    <property type="evidence" value="ECO:0007669"/>
    <property type="project" value="UniProtKB-SubCell"/>
</dbReference>
<keyword evidence="4" id="KW-0175">Coiled coil</keyword>
<dbReference type="EMBL" id="JACBPP010000002">
    <property type="protein sequence ID" value="KAF8004514.1"/>
    <property type="molecule type" value="Genomic_DNA"/>
</dbReference>
<comment type="subcellular location">
    <subcellularLocation>
        <location evidence="1">Nucleus</location>
    </subcellularLocation>
</comment>
<name>A0A8H7LDJ2_9ASCO</name>
<dbReference type="Pfam" id="PF09444">
    <property type="entry name" value="MRC1"/>
    <property type="match status" value="1"/>
</dbReference>
<evidence type="ECO:0000313" key="8">
    <source>
        <dbReference type="Proteomes" id="UP000649328"/>
    </source>
</evidence>
<feature type="region of interest" description="Disordered" evidence="5">
    <location>
        <begin position="418"/>
        <end position="550"/>
    </location>
</feature>
<evidence type="ECO:0000259" key="6">
    <source>
        <dbReference type="Pfam" id="PF09444"/>
    </source>
</evidence>
<dbReference type="Proteomes" id="UP000649328">
    <property type="component" value="Unassembled WGS sequence"/>
</dbReference>
<keyword evidence="3" id="KW-0539">Nucleus</keyword>
<gene>
    <name evidence="7" type="ORF">HF325_001962</name>
</gene>
<feature type="region of interest" description="Disordered" evidence="5">
    <location>
        <begin position="853"/>
        <end position="893"/>
    </location>
</feature>
<evidence type="ECO:0000256" key="4">
    <source>
        <dbReference type="SAM" id="Coils"/>
    </source>
</evidence>
<dbReference type="InterPro" id="IPR018564">
    <property type="entry name" value="Repl_chkpnt_MRC1_dom"/>
</dbReference>
<dbReference type="GO" id="GO:0010997">
    <property type="term" value="F:anaphase-promoting complex binding"/>
    <property type="evidence" value="ECO:0007669"/>
    <property type="project" value="TreeGrafter"/>
</dbReference>
<feature type="compositionally biased region" description="Basic and acidic residues" evidence="5">
    <location>
        <begin position="418"/>
        <end position="427"/>
    </location>
</feature>
<feature type="region of interest" description="Disordered" evidence="5">
    <location>
        <begin position="563"/>
        <end position="584"/>
    </location>
</feature>
<keyword evidence="2" id="KW-0597">Phosphoprotein</keyword>
<evidence type="ECO:0000256" key="3">
    <source>
        <dbReference type="ARBA" id="ARBA00023242"/>
    </source>
</evidence>
<evidence type="ECO:0000256" key="2">
    <source>
        <dbReference type="ARBA" id="ARBA00022553"/>
    </source>
</evidence>
<feature type="compositionally biased region" description="Polar residues" evidence="5">
    <location>
        <begin position="617"/>
        <end position="632"/>
    </location>
</feature>
<protein>
    <recommendedName>
        <fullName evidence="6">DNA replication checkpoint mediator MRC1 domain-containing protein</fullName>
    </recommendedName>
</protein>
<dbReference type="InterPro" id="IPR024146">
    <property type="entry name" value="Claspin"/>
</dbReference>